<proteinExistence type="predicted"/>
<feature type="region of interest" description="Disordered" evidence="1">
    <location>
        <begin position="76"/>
        <end position="147"/>
    </location>
</feature>
<dbReference type="OrthoDB" id="5985073at2759"/>
<dbReference type="CDD" id="cd22785">
    <property type="entry name" value="DPBB_MltA-like"/>
    <property type="match status" value="1"/>
</dbReference>
<protein>
    <recommendedName>
        <fullName evidence="5">3D domain-containing protein</fullName>
    </recommendedName>
</protein>
<reference evidence="4" key="1">
    <citation type="submission" date="2013-05" db="EMBL/GenBank/DDBJ databases">
        <title>The Genome sequence of Mucor circinelloides f. circinelloides 1006PhL.</title>
        <authorList>
            <consortium name="The Broad Institute Genomics Platform"/>
            <person name="Cuomo C."/>
            <person name="Earl A."/>
            <person name="Findley K."/>
            <person name="Lee S.C."/>
            <person name="Walker B."/>
            <person name="Young S."/>
            <person name="Zeng Q."/>
            <person name="Gargeya S."/>
            <person name="Fitzgerald M."/>
            <person name="Haas B."/>
            <person name="Abouelleil A."/>
            <person name="Allen A.W."/>
            <person name="Alvarado L."/>
            <person name="Arachchi H.M."/>
            <person name="Berlin A.M."/>
            <person name="Chapman S.B."/>
            <person name="Gainer-Dewar J."/>
            <person name="Goldberg J."/>
            <person name="Griggs A."/>
            <person name="Gujja S."/>
            <person name="Hansen M."/>
            <person name="Howarth C."/>
            <person name="Imamovic A."/>
            <person name="Ireland A."/>
            <person name="Larimer J."/>
            <person name="McCowan C."/>
            <person name="Murphy C."/>
            <person name="Pearson M."/>
            <person name="Poon T.W."/>
            <person name="Priest M."/>
            <person name="Roberts A."/>
            <person name="Saif S."/>
            <person name="Shea T."/>
            <person name="Sisk P."/>
            <person name="Sykes S."/>
            <person name="Wortman J."/>
            <person name="Nusbaum C."/>
            <person name="Birren B."/>
        </authorList>
    </citation>
    <scope>NUCLEOTIDE SEQUENCE [LARGE SCALE GENOMIC DNA]</scope>
    <source>
        <strain evidence="4">1006PhL</strain>
    </source>
</reference>
<dbReference type="VEuPathDB" id="FungiDB:HMPREF1544_06223"/>
<sequence length="348" mass="38823">MKSTTLAYASILALSACLSIAHSQPIHSTDLVNVNTSAEVFKPVAYAKRYNKHHSSNRKKRSTTTKYTTKFTTKHTTKYITKHTSSRHLTKRTSRHSTNKSSKHSKRRSSKKHSTKKHSTKKSSKKRSSTKKSAKKSSSKKSSKVSTKSIKSCYKKATFTQYWIPKEGDKDMLNDGKTVTLTGTKNKALKSDSGSTIAKVSKNTYDKFQMEGTGLLKSGVMVNLGDSDKTFQKVDRSKAPYGLGSDDDIHLAPWVSVAANDLKVGTKLYVKELDGVKLPDGKTHNGCVRVDDEGWSFHGCQLDFFVLQFTAYQKLEDMLPEKVTVSAQDCKILDYVTDSVKKWAVINK</sequence>
<feature type="chain" id="PRO_5004497832" description="3D domain-containing protein" evidence="2">
    <location>
        <begin position="24"/>
        <end position="348"/>
    </location>
</feature>
<dbReference type="eggNOG" id="ENOG502S65U">
    <property type="taxonomic scope" value="Eukaryota"/>
</dbReference>
<feature type="compositionally biased region" description="Basic residues" evidence="1">
    <location>
        <begin position="76"/>
        <end position="143"/>
    </location>
</feature>
<organism evidence="3 4">
    <name type="scientific">Mucor circinelloides f. circinelloides (strain 1006PhL)</name>
    <name type="common">Mucormycosis agent</name>
    <name type="synonym">Calyptromyces circinelloides</name>
    <dbReference type="NCBI Taxonomy" id="1220926"/>
    <lineage>
        <taxon>Eukaryota</taxon>
        <taxon>Fungi</taxon>
        <taxon>Fungi incertae sedis</taxon>
        <taxon>Mucoromycota</taxon>
        <taxon>Mucoromycotina</taxon>
        <taxon>Mucoromycetes</taxon>
        <taxon>Mucorales</taxon>
        <taxon>Mucorineae</taxon>
        <taxon>Mucoraceae</taxon>
        <taxon>Mucor</taxon>
    </lineage>
</organism>
<keyword evidence="2" id="KW-0732">Signal</keyword>
<accession>S2K472</accession>
<dbReference type="Proteomes" id="UP000014254">
    <property type="component" value="Unassembled WGS sequence"/>
</dbReference>
<evidence type="ECO:0000256" key="1">
    <source>
        <dbReference type="SAM" id="MobiDB-lite"/>
    </source>
</evidence>
<keyword evidence="4" id="KW-1185">Reference proteome</keyword>
<name>S2K472_MUCC1</name>
<evidence type="ECO:0008006" key="5">
    <source>
        <dbReference type="Google" id="ProtNLM"/>
    </source>
</evidence>
<gene>
    <name evidence="3" type="ORF">HMPREF1544_06223</name>
</gene>
<evidence type="ECO:0000313" key="4">
    <source>
        <dbReference type="Proteomes" id="UP000014254"/>
    </source>
</evidence>
<evidence type="ECO:0000313" key="3">
    <source>
        <dbReference type="EMBL" id="EPB87005.1"/>
    </source>
</evidence>
<dbReference type="PROSITE" id="PS51257">
    <property type="entry name" value="PROKAR_LIPOPROTEIN"/>
    <property type="match status" value="1"/>
</dbReference>
<evidence type="ECO:0000256" key="2">
    <source>
        <dbReference type="SAM" id="SignalP"/>
    </source>
</evidence>
<dbReference type="InParanoid" id="S2K472"/>
<dbReference type="AlphaFoldDB" id="S2K472"/>
<feature type="signal peptide" evidence="2">
    <location>
        <begin position="1"/>
        <end position="23"/>
    </location>
</feature>
<dbReference type="EMBL" id="KE123977">
    <property type="protein sequence ID" value="EPB87005.1"/>
    <property type="molecule type" value="Genomic_DNA"/>
</dbReference>